<evidence type="ECO:0000313" key="1">
    <source>
        <dbReference type="EMBL" id="TFF32163.1"/>
    </source>
</evidence>
<proteinExistence type="predicted"/>
<accession>A0A4Y8S2A5</accession>
<dbReference type="EMBL" id="SOZE01000053">
    <property type="protein sequence ID" value="TFF32163.1"/>
    <property type="molecule type" value="Genomic_DNA"/>
</dbReference>
<organism evidence="1 2">
    <name type="scientific">Mucilaginibacter psychrotolerans</name>
    <dbReference type="NCBI Taxonomy" id="1524096"/>
    <lineage>
        <taxon>Bacteria</taxon>
        <taxon>Pseudomonadati</taxon>
        <taxon>Bacteroidota</taxon>
        <taxon>Sphingobacteriia</taxon>
        <taxon>Sphingobacteriales</taxon>
        <taxon>Sphingobacteriaceae</taxon>
        <taxon>Mucilaginibacter</taxon>
    </lineage>
</organism>
<evidence type="ECO:0000313" key="2">
    <source>
        <dbReference type="Proteomes" id="UP000297540"/>
    </source>
</evidence>
<keyword evidence="2" id="KW-1185">Reference proteome</keyword>
<comment type="caution">
    <text evidence="1">The sequence shown here is derived from an EMBL/GenBank/DDBJ whole genome shotgun (WGS) entry which is preliminary data.</text>
</comment>
<name>A0A4Y8S2A5_9SPHI</name>
<gene>
    <name evidence="1" type="ORF">E2R66_27105</name>
</gene>
<dbReference type="Pfam" id="PF19666">
    <property type="entry name" value="DUF6169"/>
    <property type="match status" value="1"/>
</dbReference>
<dbReference type="AlphaFoldDB" id="A0A4Y8S2A5"/>
<protein>
    <submittedName>
        <fullName evidence="1">Uncharacterized protein</fullName>
    </submittedName>
</protein>
<dbReference type="InterPro" id="IPR046167">
    <property type="entry name" value="DUF6169"/>
</dbReference>
<sequence length="98" mass="11899">MLGFSCKRFNSLKPATFDKRTKDTILYIFDGFLKQYPDDAFVYICDNSDGRARNRRITFGRWFNESNTVYEQHHFHIKYLDTDWYSTLLFNRSNNYKN</sequence>
<reference evidence="1 2" key="1">
    <citation type="journal article" date="2017" name="Int. J. Syst. Evol. Microbiol.">
        <title>Mucilaginibacterpsychrotolerans sp. nov., isolated from peatlands.</title>
        <authorList>
            <person name="Deng Y."/>
            <person name="Shen L."/>
            <person name="Xu B."/>
            <person name="Liu Y."/>
            <person name="Gu Z."/>
            <person name="Liu H."/>
            <person name="Zhou Y."/>
        </authorList>
    </citation>
    <scope>NUCLEOTIDE SEQUENCE [LARGE SCALE GENOMIC DNA]</scope>
    <source>
        <strain evidence="1 2">NH7-4</strain>
    </source>
</reference>
<dbReference type="Proteomes" id="UP000297540">
    <property type="component" value="Unassembled WGS sequence"/>
</dbReference>